<dbReference type="InterPro" id="IPR000873">
    <property type="entry name" value="AMP-dep_synth/lig_dom"/>
</dbReference>
<dbReference type="Gene3D" id="3.40.50.12780">
    <property type="entry name" value="N-terminal domain of ligase-like"/>
    <property type="match status" value="1"/>
</dbReference>
<dbReference type="Pfam" id="PF00501">
    <property type="entry name" value="AMP-binding"/>
    <property type="match status" value="1"/>
</dbReference>
<dbReference type="InterPro" id="IPR042099">
    <property type="entry name" value="ANL_N_sf"/>
</dbReference>
<evidence type="ECO:0000256" key="1">
    <source>
        <dbReference type="ARBA" id="ARBA00006432"/>
    </source>
</evidence>
<evidence type="ECO:0000313" key="4">
    <source>
        <dbReference type="EMBL" id="CAF5145777.1"/>
    </source>
</evidence>
<feature type="domain" description="AMP-dependent synthetase/ligase" evidence="2">
    <location>
        <begin position="25"/>
        <end position="186"/>
    </location>
</feature>
<feature type="non-terminal residue" evidence="3">
    <location>
        <position position="186"/>
    </location>
</feature>
<dbReference type="GO" id="GO:0031956">
    <property type="term" value="F:medium-chain fatty acid-CoA ligase activity"/>
    <property type="evidence" value="ECO:0007669"/>
    <property type="project" value="TreeGrafter"/>
</dbReference>
<evidence type="ECO:0000313" key="5">
    <source>
        <dbReference type="Proteomes" id="UP000681967"/>
    </source>
</evidence>
<evidence type="ECO:0000259" key="2">
    <source>
        <dbReference type="Pfam" id="PF00501"/>
    </source>
</evidence>
<dbReference type="EMBL" id="CAJOBH010231193">
    <property type="protein sequence ID" value="CAF5072266.1"/>
    <property type="molecule type" value="Genomic_DNA"/>
</dbReference>
<sequence length="186" mass="21344">MLRRRLFELVNQRNLLSLSNRTVYRSALDNPNKIAVIDSNGQYSYSHLLAASVQLRDKLLSVTDDKQKSAHKRIAFLCNPDASFVVAQWTCWLSRAICIPLCKDHPQALLDYYIDDAKCSHLIVSPKYERLLRPLADKFKIPLIILQNKDIELGEKKPYFLLSNQQELDIFSKSTDDALILYTSGT</sequence>
<protein>
    <recommendedName>
        <fullName evidence="2">AMP-dependent synthetase/ligase domain-containing protein</fullName>
    </recommendedName>
</protein>
<proteinExistence type="inferred from homology"/>
<name>A0A8S3EQ56_9BILA</name>
<dbReference type="PANTHER" id="PTHR43201:SF8">
    <property type="entry name" value="ACYL-COA SYNTHETASE FAMILY MEMBER 3"/>
    <property type="match status" value="1"/>
</dbReference>
<accession>A0A8S3EQ56</accession>
<comment type="similarity">
    <text evidence="1">Belongs to the ATP-dependent AMP-binding enzyme family.</text>
</comment>
<reference evidence="3" key="1">
    <citation type="submission" date="2021-02" db="EMBL/GenBank/DDBJ databases">
        <authorList>
            <person name="Nowell W R."/>
        </authorList>
    </citation>
    <scope>NUCLEOTIDE SEQUENCE</scope>
</reference>
<dbReference type="Proteomes" id="UP000681967">
    <property type="component" value="Unassembled WGS sequence"/>
</dbReference>
<dbReference type="SUPFAM" id="SSF56801">
    <property type="entry name" value="Acetyl-CoA synthetase-like"/>
    <property type="match status" value="1"/>
</dbReference>
<comment type="caution">
    <text evidence="3">The sequence shown here is derived from an EMBL/GenBank/DDBJ whole genome shotgun (WGS) entry which is preliminary data.</text>
</comment>
<dbReference type="AlphaFoldDB" id="A0A8S3EQ56"/>
<dbReference type="GO" id="GO:0006631">
    <property type="term" value="P:fatty acid metabolic process"/>
    <property type="evidence" value="ECO:0007669"/>
    <property type="project" value="TreeGrafter"/>
</dbReference>
<dbReference type="Proteomes" id="UP000681720">
    <property type="component" value="Unassembled WGS sequence"/>
</dbReference>
<evidence type="ECO:0000313" key="3">
    <source>
        <dbReference type="EMBL" id="CAF5072266.1"/>
    </source>
</evidence>
<gene>
    <name evidence="3" type="ORF">BYL167_LOCUS60754</name>
    <name evidence="4" type="ORF">GIL414_LOCUS64753</name>
</gene>
<dbReference type="EMBL" id="CAJOBJ010282723">
    <property type="protein sequence ID" value="CAF5145777.1"/>
    <property type="molecule type" value="Genomic_DNA"/>
</dbReference>
<dbReference type="PANTHER" id="PTHR43201">
    <property type="entry name" value="ACYL-COA SYNTHETASE"/>
    <property type="match status" value="1"/>
</dbReference>
<organism evidence="3 5">
    <name type="scientific">Rotaria magnacalcarata</name>
    <dbReference type="NCBI Taxonomy" id="392030"/>
    <lineage>
        <taxon>Eukaryota</taxon>
        <taxon>Metazoa</taxon>
        <taxon>Spiralia</taxon>
        <taxon>Gnathifera</taxon>
        <taxon>Rotifera</taxon>
        <taxon>Eurotatoria</taxon>
        <taxon>Bdelloidea</taxon>
        <taxon>Philodinida</taxon>
        <taxon>Philodinidae</taxon>
        <taxon>Rotaria</taxon>
    </lineage>
</organism>